<feature type="domain" description="UspA" evidence="3">
    <location>
        <begin position="70"/>
        <end position="152"/>
    </location>
</feature>
<dbReference type="Gene3D" id="3.40.50.620">
    <property type="entry name" value="HUPs"/>
    <property type="match status" value="1"/>
</dbReference>
<keyword evidence="5" id="KW-1185">Reference proteome</keyword>
<comment type="similarity">
    <text evidence="1">Belongs to the universal stress protein A family.</text>
</comment>
<organism evidence="4 5">
    <name type="scientific">Actinokineospora soli</name>
    <dbReference type="NCBI Taxonomy" id="1048753"/>
    <lineage>
        <taxon>Bacteria</taxon>
        <taxon>Bacillati</taxon>
        <taxon>Actinomycetota</taxon>
        <taxon>Actinomycetes</taxon>
        <taxon>Pseudonocardiales</taxon>
        <taxon>Pseudonocardiaceae</taxon>
        <taxon>Actinokineospora</taxon>
    </lineage>
</organism>
<dbReference type="EMBL" id="JBHTEY010000004">
    <property type="protein sequence ID" value="MFC7615404.1"/>
    <property type="molecule type" value="Genomic_DNA"/>
</dbReference>
<dbReference type="InterPro" id="IPR014729">
    <property type="entry name" value="Rossmann-like_a/b/a_fold"/>
</dbReference>
<name>A0ABW2TQD5_9PSEU</name>
<reference evidence="5" key="1">
    <citation type="journal article" date="2019" name="Int. J. Syst. Evol. Microbiol.">
        <title>The Global Catalogue of Microorganisms (GCM) 10K type strain sequencing project: providing services to taxonomists for standard genome sequencing and annotation.</title>
        <authorList>
            <consortium name="The Broad Institute Genomics Platform"/>
            <consortium name="The Broad Institute Genome Sequencing Center for Infectious Disease"/>
            <person name="Wu L."/>
            <person name="Ma J."/>
        </authorList>
    </citation>
    <scope>NUCLEOTIDE SEQUENCE [LARGE SCALE GENOMIC DNA]</scope>
    <source>
        <strain evidence="5">JCM 17695</strain>
    </source>
</reference>
<evidence type="ECO:0000259" key="3">
    <source>
        <dbReference type="Pfam" id="PF00582"/>
    </source>
</evidence>
<comment type="caution">
    <text evidence="4">The sequence shown here is derived from an EMBL/GenBank/DDBJ whole genome shotgun (WGS) entry which is preliminary data.</text>
</comment>
<evidence type="ECO:0000313" key="5">
    <source>
        <dbReference type="Proteomes" id="UP001596512"/>
    </source>
</evidence>
<gene>
    <name evidence="4" type="ORF">ACFQV2_19750</name>
</gene>
<dbReference type="Proteomes" id="UP001596512">
    <property type="component" value="Unassembled WGS sequence"/>
</dbReference>
<dbReference type="Pfam" id="PF00582">
    <property type="entry name" value="Usp"/>
    <property type="match status" value="1"/>
</dbReference>
<dbReference type="SUPFAM" id="SSF52402">
    <property type="entry name" value="Adenine nucleotide alpha hydrolases-like"/>
    <property type="match status" value="1"/>
</dbReference>
<accession>A0ABW2TQD5</accession>
<dbReference type="InterPro" id="IPR006015">
    <property type="entry name" value="Universal_stress_UspA"/>
</dbReference>
<evidence type="ECO:0000256" key="1">
    <source>
        <dbReference type="ARBA" id="ARBA00008791"/>
    </source>
</evidence>
<feature type="compositionally biased region" description="Basic residues" evidence="2">
    <location>
        <begin position="1"/>
        <end position="38"/>
    </location>
</feature>
<evidence type="ECO:0000256" key="2">
    <source>
        <dbReference type="SAM" id="MobiDB-lite"/>
    </source>
</evidence>
<feature type="region of interest" description="Disordered" evidence="2">
    <location>
        <begin position="1"/>
        <end position="73"/>
    </location>
</feature>
<dbReference type="PRINTS" id="PR01438">
    <property type="entry name" value="UNVRSLSTRESS"/>
</dbReference>
<protein>
    <submittedName>
        <fullName evidence="4">Universal stress protein</fullName>
    </submittedName>
</protein>
<evidence type="ECO:0000313" key="4">
    <source>
        <dbReference type="EMBL" id="MFC7615404.1"/>
    </source>
</evidence>
<proteinExistence type="inferred from homology"/>
<dbReference type="InterPro" id="IPR006016">
    <property type="entry name" value="UspA"/>
</dbReference>
<feature type="compositionally biased region" description="Basic and acidic residues" evidence="2">
    <location>
        <begin position="39"/>
        <end position="48"/>
    </location>
</feature>
<sequence>MPGGRGPRRARRPRSRGARRRRHRRVGGGHRVRVRGGRAPRDRGDRRPHLARRRVRGRLAEPAPSSDRPAITASERADLIDRLDPWTDRYPAVAVERVVVCDRPVRALVDRAAGAVLVVVGARGTGGFAGMGLGSTSLALLHQAPCPVAVVRPG</sequence>